<dbReference type="PROSITE" id="PS00677">
    <property type="entry name" value="DAO"/>
    <property type="match status" value="1"/>
</dbReference>
<evidence type="ECO:0000256" key="7">
    <source>
        <dbReference type="ARBA" id="ARBA00039751"/>
    </source>
</evidence>
<comment type="cofactor">
    <cofactor evidence="1">
        <name>FAD</name>
        <dbReference type="ChEBI" id="CHEBI:57692"/>
    </cofactor>
</comment>
<feature type="domain" description="FAD dependent oxidoreductase" evidence="9">
    <location>
        <begin position="7"/>
        <end position="314"/>
    </location>
</feature>
<dbReference type="Gene3D" id="3.30.9.10">
    <property type="entry name" value="D-Amino Acid Oxidase, subunit A, domain 2"/>
    <property type="match status" value="1"/>
</dbReference>
<organism evidence="10 11">
    <name type="scientific">Phytohabitans aurantiacus</name>
    <dbReference type="NCBI Taxonomy" id="3016789"/>
    <lineage>
        <taxon>Bacteria</taxon>
        <taxon>Bacillati</taxon>
        <taxon>Actinomycetota</taxon>
        <taxon>Actinomycetes</taxon>
        <taxon>Micromonosporales</taxon>
        <taxon>Micromonosporaceae</taxon>
    </lineage>
</organism>
<dbReference type="EC" id="1.4.3.3" evidence="6"/>
<dbReference type="InterPro" id="IPR023209">
    <property type="entry name" value="DAO"/>
</dbReference>
<comment type="catalytic activity">
    <reaction evidence="8">
        <text>a D-alpha-amino acid + O2 + H2O = a 2-oxocarboxylate + H2O2 + NH4(+)</text>
        <dbReference type="Rhea" id="RHEA:21816"/>
        <dbReference type="ChEBI" id="CHEBI:15377"/>
        <dbReference type="ChEBI" id="CHEBI:15379"/>
        <dbReference type="ChEBI" id="CHEBI:16240"/>
        <dbReference type="ChEBI" id="CHEBI:28938"/>
        <dbReference type="ChEBI" id="CHEBI:35179"/>
        <dbReference type="ChEBI" id="CHEBI:59871"/>
        <dbReference type="EC" id="1.4.3.3"/>
    </reaction>
    <physiologicalReaction direction="left-to-right" evidence="8">
        <dbReference type="Rhea" id="RHEA:21817"/>
    </physiologicalReaction>
</comment>
<evidence type="ECO:0000256" key="3">
    <source>
        <dbReference type="ARBA" id="ARBA00022630"/>
    </source>
</evidence>
<evidence type="ECO:0000256" key="6">
    <source>
        <dbReference type="ARBA" id="ARBA00039101"/>
    </source>
</evidence>
<keyword evidence="3" id="KW-0285">Flavoprotein</keyword>
<keyword evidence="5" id="KW-0560">Oxidoreductase</keyword>
<keyword evidence="11" id="KW-1185">Reference proteome</keyword>
<dbReference type="Pfam" id="PF01266">
    <property type="entry name" value="DAO"/>
    <property type="match status" value="1"/>
</dbReference>
<evidence type="ECO:0000256" key="2">
    <source>
        <dbReference type="ARBA" id="ARBA00006730"/>
    </source>
</evidence>
<evidence type="ECO:0000256" key="1">
    <source>
        <dbReference type="ARBA" id="ARBA00001974"/>
    </source>
</evidence>
<dbReference type="PANTHER" id="PTHR11530">
    <property type="entry name" value="D-AMINO ACID OXIDASE"/>
    <property type="match status" value="1"/>
</dbReference>
<dbReference type="InterPro" id="IPR006076">
    <property type="entry name" value="FAD-dep_OxRdtase"/>
</dbReference>
<dbReference type="RefSeq" id="WP_281906026.1">
    <property type="nucleotide sequence ID" value="NZ_BSDI01000093.1"/>
</dbReference>
<dbReference type="SUPFAM" id="SSF51971">
    <property type="entry name" value="Nucleotide-binding domain"/>
    <property type="match status" value="1"/>
</dbReference>
<name>A0ABQ5RCJ9_9ACTN</name>
<reference evidence="10" key="1">
    <citation type="submission" date="2022-12" db="EMBL/GenBank/DDBJ databases">
        <title>New Phytohabitans aurantiacus sp. RD004123 nov., an actinomycete isolated from soil.</title>
        <authorList>
            <person name="Triningsih D.W."/>
            <person name="Harunari E."/>
            <person name="Igarashi Y."/>
        </authorList>
    </citation>
    <scope>NUCLEOTIDE SEQUENCE</scope>
    <source>
        <strain evidence="10">RD004123</strain>
    </source>
</reference>
<comment type="caution">
    <text evidence="10">The sequence shown here is derived from an EMBL/GenBank/DDBJ whole genome shotgun (WGS) entry which is preliminary data.</text>
</comment>
<dbReference type="PIRSF" id="PIRSF000189">
    <property type="entry name" value="D-aa_oxidase"/>
    <property type="match status" value="1"/>
</dbReference>
<evidence type="ECO:0000256" key="4">
    <source>
        <dbReference type="ARBA" id="ARBA00022827"/>
    </source>
</evidence>
<dbReference type="Proteomes" id="UP001144280">
    <property type="component" value="Unassembled WGS sequence"/>
</dbReference>
<evidence type="ECO:0000313" key="11">
    <source>
        <dbReference type="Proteomes" id="UP001144280"/>
    </source>
</evidence>
<gene>
    <name evidence="10" type="ORF">Pa4123_89350</name>
</gene>
<proteinExistence type="inferred from homology"/>
<dbReference type="SUPFAM" id="SSF54373">
    <property type="entry name" value="FAD-linked reductases, C-terminal domain"/>
    <property type="match status" value="1"/>
</dbReference>
<sequence>MGRDDLDALVIGAGVSGLTTAVRLVEAGLRVRIWAAEPPEATTSMAAGAMWGPYLVEPLDKVRVWSRQTLDELRRLAIQPDTGVRLVPGIEASRTPVEPPEWGNQLDGFRMCSESDLPKGFAAGWRFLAPLVDMPIYLSYLQRRLATAGVAVEIRRIDKLAQVTGMSPIVVNCTGIGARNLVPDPDLTAIRGQLVVVENPGITDFFAEDTGPSPDLLHIYPQGDTIVLGGLAATGEWDLQPDPAVAAAILARCIEVEPRLRHARVIGHRVGLRPTRPQVRVEKALIDSTTVIHNYGHSGAGVTLSWGCATEVTAIASKSAPGLRSH</sequence>
<dbReference type="PANTHER" id="PTHR11530:SF11">
    <property type="entry name" value="D-ASPARTATE OXIDASE"/>
    <property type="match status" value="1"/>
</dbReference>
<dbReference type="InterPro" id="IPR006181">
    <property type="entry name" value="D-amino_acid_oxidase_CS"/>
</dbReference>
<evidence type="ECO:0000256" key="8">
    <source>
        <dbReference type="ARBA" id="ARBA00049547"/>
    </source>
</evidence>
<comment type="similarity">
    <text evidence="2">Belongs to the DAMOX/DASOX family.</text>
</comment>
<dbReference type="EMBL" id="BSDI01000093">
    <property type="protein sequence ID" value="GLI03657.1"/>
    <property type="molecule type" value="Genomic_DNA"/>
</dbReference>
<keyword evidence="4" id="KW-0274">FAD</keyword>
<protein>
    <recommendedName>
        <fullName evidence="7">D-amino-acid oxidase</fullName>
        <ecNumber evidence="6">1.4.3.3</ecNumber>
    </recommendedName>
</protein>
<accession>A0ABQ5RCJ9</accession>
<evidence type="ECO:0000256" key="5">
    <source>
        <dbReference type="ARBA" id="ARBA00023002"/>
    </source>
</evidence>
<dbReference type="Gene3D" id="3.40.50.720">
    <property type="entry name" value="NAD(P)-binding Rossmann-like Domain"/>
    <property type="match status" value="1"/>
</dbReference>
<evidence type="ECO:0000313" key="10">
    <source>
        <dbReference type="EMBL" id="GLI03657.1"/>
    </source>
</evidence>
<evidence type="ECO:0000259" key="9">
    <source>
        <dbReference type="Pfam" id="PF01266"/>
    </source>
</evidence>